<dbReference type="RefSeq" id="WP_127030462.1">
    <property type="nucleotide sequence ID" value="NZ_RYFG02000020.1"/>
</dbReference>
<dbReference type="Proteomes" id="UP000733744">
    <property type="component" value="Unassembled WGS sequence"/>
</dbReference>
<gene>
    <name evidence="1" type="ORF">EKO24_004075</name>
</gene>
<dbReference type="EMBL" id="RYFG02000020">
    <property type="protein sequence ID" value="TRX01467.1"/>
    <property type="molecule type" value="Genomic_DNA"/>
</dbReference>
<comment type="caution">
    <text evidence="1">The sequence shown here is derived from an EMBL/GenBank/DDBJ whole genome shotgun (WGS) entry which is preliminary data.</text>
</comment>
<evidence type="ECO:0000313" key="2">
    <source>
        <dbReference type="Proteomes" id="UP000733744"/>
    </source>
</evidence>
<protein>
    <recommendedName>
        <fullName evidence="3">Uracil-DNA glycosylase-like domain-containing protein</fullName>
    </recommendedName>
</protein>
<accession>A0ABY3CEU5</accession>
<keyword evidence="2" id="KW-1185">Reference proteome</keyword>
<evidence type="ECO:0000313" key="1">
    <source>
        <dbReference type="EMBL" id="TRX01467.1"/>
    </source>
</evidence>
<sequence>MKIKAKVDCNDEEYVTDEIDISPITQEQIINYCTDGYLNIFQSKHRVTDVWRYVVDVANTDINIMPVDKTVELSDFNDRPAADAEGTKNILFILESPHKSEYKHDKKNFTLKPKAPAQGYTGRNIESFIGDILKKIPELSKDNYCLIISNPIPYLCSLGIFTDKLNAKIRDNVWNALWNITDEKGKYIIREEFITRCKHYQPEYIINCCTANLKKNVTSCLLAHGFKHNLYTAHHPSAWKYRTPEELDILKVKVTG</sequence>
<organism evidence="1 2">
    <name type="scientific">Candidatus Methylobacter oryzae</name>
    <dbReference type="NCBI Taxonomy" id="2497749"/>
    <lineage>
        <taxon>Bacteria</taxon>
        <taxon>Pseudomonadati</taxon>
        <taxon>Pseudomonadota</taxon>
        <taxon>Gammaproteobacteria</taxon>
        <taxon>Methylococcales</taxon>
        <taxon>Methylococcaceae</taxon>
        <taxon>Methylobacter</taxon>
    </lineage>
</organism>
<evidence type="ECO:0008006" key="3">
    <source>
        <dbReference type="Google" id="ProtNLM"/>
    </source>
</evidence>
<proteinExistence type="predicted"/>
<name>A0ABY3CEU5_9GAMM</name>
<reference evidence="1 2" key="1">
    <citation type="journal article" date="2019" name="Antonie Van Leeuwenhoek">
        <title>Description of 'Ca. Methylobacter oryzae' KRF1, a novel species from the environmentally important Methylobacter clade 2.</title>
        <authorList>
            <person name="Khatri K."/>
            <person name="Mohite J.A."/>
            <person name="Pandit P.S."/>
            <person name="Bahulikar R."/>
            <person name="Rahalkar M.C."/>
        </authorList>
    </citation>
    <scope>NUCLEOTIDE SEQUENCE [LARGE SCALE GENOMIC DNA]</scope>
    <source>
        <strain evidence="1 2">KRF1</strain>
    </source>
</reference>